<dbReference type="PROSITE" id="PS00107">
    <property type="entry name" value="PROTEIN_KINASE_ATP"/>
    <property type="match status" value="1"/>
</dbReference>
<keyword evidence="13" id="KW-1185">Reference proteome</keyword>
<dbReference type="Proteomes" id="UP000472262">
    <property type="component" value="Unassembled WGS sequence"/>
</dbReference>
<dbReference type="InterPro" id="IPR008271">
    <property type="entry name" value="Ser/Thr_kinase_AS"/>
</dbReference>
<dbReference type="GO" id="GO:0000226">
    <property type="term" value="P:microtubule cytoskeleton organization"/>
    <property type="evidence" value="ECO:0007669"/>
    <property type="project" value="TreeGrafter"/>
</dbReference>
<evidence type="ECO:0000256" key="10">
    <source>
        <dbReference type="RuleBase" id="RU000304"/>
    </source>
</evidence>
<evidence type="ECO:0000256" key="9">
    <source>
        <dbReference type="PROSITE-ProRule" id="PRU10141"/>
    </source>
</evidence>
<evidence type="ECO:0000256" key="2">
    <source>
        <dbReference type="ARBA" id="ARBA00022527"/>
    </source>
</evidence>
<keyword evidence="5" id="KW-0418">Kinase</keyword>
<protein>
    <recommendedName>
        <fullName evidence="1">non-specific serine/threonine protein kinase</fullName>
        <ecNumber evidence="1">2.7.11.1</ecNumber>
    </recommendedName>
</protein>
<comment type="similarity">
    <text evidence="10">Belongs to the protein kinase superfamily.</text>
</comment>
<dbReference type="FunFam" id="1.10.510.10:FF:000571">
    <property type="entry name" value="Maternal embryonic leucine zipper kinase"/>
    <property type="match status" value="1"/>
</dbReference>
<accession>A0A672RVX5</accession>
<dbReference type="GO" id="GO:0035556">
    <property type="term" value="P:intracellular signal transduction"/>
    <property type="evidence" value="ECO:0007669"/>
    <property type="project" value="TreeGrafter"/>
</dbReference>
<proteinExistence type="inferred from homology"/>
<feature type="domain" description="Protein kinase" evidence="11">
    <location>
        <begin position="69"/>
        <end position="416"/>
    </location>
</feature>
<keyword evidence="3" id="KW-0808">Transferase</keyword>
<name>A0A672RVX5_SINGR</name>
<dbReference type="PANTHER" id="PTHR24346">
    <property type="entry name" value="MAP/MICROTUBULE AFFINITY-REGULATING KINASE"/>
    <property type="match status" value="1"/>
</dbReference>
<comment type="catalytic activity">
    <reaction evidence="7">
        <text>L-threonyl-[protein] + ATP = O-phospho-L-threonyl-[protein] + ADP + H(+)</text>
        <dbReference type="Rhea" id="RHEA:46608"/>
        <dbReference type="Rhea" id="RHEA-COMP:11060"/>
        <dbReference type="Rhea" id="RHEA-COMP:11605"/>
        <dbReference type="ChEBI" id="CHEBI:15378"/>
        <dbReference type="ChEBI" id="CHEBI:30013"/>
        <dbReference type="ChEBI" id="CHEBI:30616"/>
        <dbReference type="ChEBI" id="CHEBI:61977"/>
        <dbReference type="ChEBI" id="CHEBI:456216"/>
        <dbReference type="EC" id="2.7.11.1"/>
    </reaction>
</comment>
<feature type="binding site" evidence="9">
    <location>
        <position position="98"/>
    </location>
    <ligand>
        <name>ATP</name>
        <dbReference type="ChEBI" id="CHEBI:30616"/>
    </ligand>
</feature>
<dbReference type="Pfam" id="PF00069">
    <property type="entry name" value="Pkinase"/>
    <property type="match status" value="1"/>
</dbReference>
<dbReference type="PROSITE" id="PS00108">
    <property type="entry name" value="PROTEIN_KINASE_ST"/>
    <property type="match status" value="1"/>
</dbReference>
<reference evidence="12" key="2">
    <citation type="submission" date="2025-09" db="UniProtKB">
        <authorList>
            <consortium name="Ensembl"/>
        </authorList>
    </citation>
    <scope>IDENTIFICATION</scope>
</reference>
<reference evidence="12" key="1">
    <citation type="submission" date="2025-08" db="UniProtKB">
        <authorList>
            <consortium name="Ensembl"/>
        </authorList>
    </citation>
    <scope>IDENTIFICATION</scope>
</reference>
<dbReference type="InterPro" id="IPR000719">
    <property type="entry name" value="Prot_kinase_dom"/>
</dbReference>
<evidence type="ECO:0000256" key="8">
    <source>
        <dbReference type="ARBA" id="ARBA00048679"/>
    </source>
</evidence>
<dbReference type="PROSITE" id="PS50011">
    <property type="entry name" value="PROTEIN_KINASE_DOM"/>
    <property type="match status" value="1"/>
</dbReference>
<evidence type="ECO:0000256" key="4">
    <source>
        <dbReference type="ARBA" id="ARBA00022741"/>
    </source>
</evidence>
<keyword evidence="4 9" id="KW-0547">Nucleotide-binding</keyword>
<dbReference type="GO" id="GO:0050321">
    <property type="term" value="F:tau-protein kinase activity"/>
    <property type="evidence" value="ECO:0007669"/>
    <property type="project" value="TreeGrafter"/>
</dbReference>
<dbReference type="SMART" id="SM00220">
    <property type="entry name" value="S_TKc"/>
    <property type="match status" value="1"/>
</dbReference>
<evidence type="ECO:0000313" key="12">
    <source>
        <dbReference type="Ensembl" id="ENSSGRP00000093560.1"/>
    </source>
</evidence>
<dbReference type="InParanoid" id="A0A672RVX5"/>
<sequence>MPARASQVLPQVHRHNIYTLTDSSECGSEMEEDAEPSKRLTPLEKLTLEMCNDEDTIKELTVGRRVGFYKVRGQIGCGNFSKVNLAVHALTKDKVAIKIMDKMRLDLQTQWMLSREIFNMESLYHPNLLQLYEVLETPSRLYLVLEFAGGGDLHTRISSGGKLSDQESKIVFAQILSAVKYMHENNIIHRDMKAENVLYTTNSCIKVADFGFSKRVNNRNQALDTFCDVWAMGVLLFFIVTGTFPFHADTVAKLRQSVLEGAYVLPTWVSAPCQRLIRGNLRSDAHWTRCWVASGCCRWNSSGLFLPLYQLNPVYLIEASPAELDRDQEEVKGILEKLGVTQEHILNNQGKRIRSPITGVYRILLHRVKRNNGAESAPIVSGVVKDPKRDSLRAYRNLRTPLNCVCFLKGIVHPFFSVFLSIQ</sequence>
<evidence type="ECO:0000256" key="7">
    <source>
        <dbReference type="ARBA" id="ARBA00047899"/>
    </source>
</evidence>
<dbReference type="FunFam" id="3.30.200.20:FF:000003">
    <property type="entry name" value="Non-specific serine/threonine protein kinase"/>
    <property type="match status" value="1"/>
</dbReference>
<evidence type="ECO:0000256" key="5">
    <source>
        <dbReference type="ARBA" id="ARBA00022777"/>
    </source>
</evidence>
<keyword evidence="6 9" id="KW-0067">ATP-binding</keyword>
<dbReference type="InterPro" id="IPR017441">
    <property type="entry name" value="Protein_kinase_ATP_BS"/>
</dbReference>
<dbReference type="GO" id="GO:0005524">
    <property type="term" value="F:ATP binding"/>
    <property type="evidence" value="ECO:0007669"/>
    <property type="project" value="UniProtKB-UniRule"/>
</dbReference>
<evidence type="ECO:0000256" key="1">
    <source>
        <dbReference type="ARBA" id="ARBA00012513"/>
    </source>
</evidence>
<evidence type="ECO:0000259" key="11">
    <source>
        <dbReference type="PROSITE" id="PS50011"/>
    </source>
</evidence>
<dbReference type="Gene3D" id="1.10.510.10">
    <property type="entry name" value="Transferase(Phosphotransferase) domain 1"/>
    <property type="match status" value="1"/>
</dbReference>
<dbReference type="AlphaFoldDB" id="A0A672RVX5"/>
<keyword evidence="2 10" id="KW-0723">Serine/threonine-protein kinase</keyword>
<organism evidence="12 13">
    <name type="scientific">Sinocyclocheilus grahami</name>
    <name type="common">Dianchi golden-line fish</name>
    <name type="synonym">Barbus grahami</name>
    <dbReference type="NCBI Taxonomy" id="75366"/>
    <lineage>
        <taxon>Eukaryota</taxon>
        <taxon>Metazoa</taxon>
        <taxon>Chordata</taxon>
        <taxon>Craniata</taxon>
        <taxon>Vertebrata</taxon>
        <taxon>Euteleostomi</taxon>
        <taxon>Actinopterygii</taxon>
        <taxon>Neopterygii</taxon>
        <taxon>Teleostei</taxon>
        <taxon>Ostariophysi</taxon>
        <taxon>Cypriniformes</taxon>
        <taxon>Cyprinidae</taxon>
        <taxon>Cyprininae</taxon>
        <taxon>Sinocyclocheilus</taxon>
    </lineage>
</organism>
<evidence type="ECO:0000313" key="13">
    <source>
        <dbReference type="Proteomes" id="UP000472262"/>
    </source>
</evidence>
<dbReference type="Ensembl" id="ENSSGRT00000099565.1">
    <property type="protein sequence ID" value="ENSSGRP00000093560.1"/>
    <property type="gene ID" value="ENSSGRG00000046824.1"/>
</dbReference>
<dbReference type="EC" id="2.7.11.1" evidence="1"/>
<evidence type="ECO:0000256" key="3">
    <source>
        <dbReference type="ARBA" id="ARBA00022679"/>
    </source>
</evidence>
<dbReference type="PANTHER" id="PTHR24346:SF35">
    <property type="entry name" value="SERINE_THREONINE-PROTEIN KINASE NIM1-LIKE"/>
    <property type="match status" value="1"/>
</dbReference>
<comment type="catalytic activity">
    <reaction evidence="8">
        <text>L-seryl-[protein] + ATP = O-phospho-L-seryl-[protein] + ADP + H(+)</text>
        <dbReference type="Rhea" id="RHEA:17989"/>
        <dbReference type="Rhea" id="RHEA-COMP:9863"/>
        <dbReference type="Rhea" id="RHEA-COMP:11604"/>
        <dbReference type="ChEBI" id="CHEBI:15378"/>
        <dbReference type="ChEBI" id="CHEBI:29999"/>
        <dbReference type="ChEBI" id="CHEBI:30616"/>
        <dbReference type="ChEBI" id="CHEBI:83421"/>
        <dbReference type="ChEBI" id="CHEBI:456216"/>
        <dbReference type="EC" id="2.7.11.1"/>
    </reaction>
</comment>
<evidence type="ECO:0000256" key="6">
    <source>
        <dbReference type="ARBA" id="ARBA00022840"/>
    </source>
</evidence>
<dbReference type="GO" id="GO:0005737">
    <property type="term" value="C:cytoplasm"/>
    <property type="evidence" value="ECO:0007669"/>
    <property type="project" value="TreeGrafter"/>
</dbReference>
<dbReference type="SUPFAM" id="SSF56112">
    <property type="entry name" value="Protein kinase-like (PK-like)"/>
    <property type="match status" value="1"/>
</dbReference>
<dbReference type="InterPro" id="IPR011009">
    <property type="entry name" value="Kinase-like_dom_sf"/>
</dbReference>